<dbReference type="GO" id="GO:0001530">
    <property type="term" value="F:lipopolysaccharide binding"/>
    <property type="evidence" value="ECO:0007669"/>
    <property type="project" value="TreeGrafter"/>
</dbReference>
<dbReference type="EMBL" id="ACDP02000003">
    <property type="protein sequence ID" value="EEO28784.1"/>
    <property type="molecule type" value="Genomic_DNA"/>
</dbReference>
<dbReference type="Gene3D" id="3.30.160.150">
    <property type="entry name" value="Lipoprotein like domain"/>
    <property type="match status" value="1"/>
</dbReference>
<dbReference type="PANTHER" id="PTHR38098">
    <property type="entry name" value="LPS-ASSEMBLY LIPOPROTEIN LPTE"/>
    <property type="match status" value="1"/>
</dbReference>
<dbReference type="PANTHER" id="PTHR38098:SF1">
    <property type="entry name" value="LPS-ASSEMBLY LIPOPROTEIN LPTE"/>
    <property type="match status" value="1"/>
</dbReference>
<dbReference type="RefSeq" id="WP_005878762.1">
    <property type="nucleotide sequence ID" value="NZ_CABMNL010000001.1"/>
</dbReference>
<dbReference type="InterPro" id="IPR007485">
    <property type="entry name" value="LPS_assembly_LptE"/>
</dbReference>
<evidence type="ECO:0000313" key="8">
    <source>
        <dbReference type="EMBL" id="EEO28784.1"/>
    </source>
</evidence>
<keyword evidence="5 6" id="KW-0449">Lipoprotein</keyword>
<keyword evidence="7" id="KW-0812">Transmembrane</keyword>
<proteinExistence type="inferred from homology"/>
<dbReference type="eggNOG" id="COG2980">
    <property type="taxonomic scope" value="Bacteria"/>
</dbReference>
<evidence type="ECO:0000256" key="6">
    <source>
        <dbReference type="HAMAP-Rule" id="MF_01186"/>
    </source>
</evidence>
<comment type="similarity">
    <text evidence="6">Belongs to the LptE lipoprotein family.</text>
</comment>
<keyword evidence="7" id="KW-1133">Transmembrane helix</keyword>
<keyword evidence="4 6" id="KW-0998">Cell outer membrane</keyword>
<organism evidence="8 9">
    <name type="scientific">Oxalobacter paraformigenes</name>
    <dbReference type="NCBI Taxonomy" id="556268"/>
    <lineage>
        <taxon>Bacteria</taxon>
        <taxon>Pseudomonadati</taxon>
        <taxon>Pseudomonadota</taxon>
        <taxon>Betaproteobacteria</taxon>
        <taxon>Burkholderiales</taxon>
        <taxon>Oxalobacteraceae</taxon>
        <taxon>Oxalobacter</taxon>
    </lineage>
</organism>
<evidence type="ECO:0000256" key="1">
    <source>
        <dbReference type="ARBA" id="ARBA00022729"/>
    </source>
</evidence>
<evidence type="ECO:0000256" key="3">
    <source>
        <dbReference type="ARBA" id="ARBA00023139"/>
    </source>
</evidence>
<gene>
    <name evidence="6" type="primary">lptE</name>
    <name evidence="8" type="ORF">OFAG_01937</name>
</gene>
<keyword evidence="1 6" id="KW-0732">Signal</keyword>
<keyword evidence="9" id="KW-1185">Reference proteome</keyword>
<keyword evidence="3 6" id="KW-0564">Palmitate</keyword>
<dbReference type="AlphaFoldDB" id="C3X6E8"/>
<dbReference type="GO" id="GO:1990351">
    <property type="term" value="C:transporter complex"/>
    <property type="evidence" value="ECO:0007669"/>
    <property type="project" value="TreeGrafter"/>
</dbReference>
<protein>
    <recommendedName>
        <fullName evidence="6">LPS-assembly lipoprotein LptE</fullName>
    </recommendedName>
</protein>
<evidence type="ECO:0000256" key="7">
    <source>
        <dbReference type="SAM" id="Phobius"/>
    </source>
</evidence>
<dbReference type="Pfam" id="PF04390">
    <property type="entry name" value="LptE"/>
    <property type="match status" value="1"/>
</dbReference>
<evidence type="ECO:0000256" key="5">
    <source>
        <dbReference type="ARBA" id="ARBA00023288"/>
    </source>
</evidence>
<name>C3X6E8_9BURK</name>
<feature type="transmembrane region" description="Helical" evidence="7">
    <location>
        <begin position="6"/>
        <end position="26"/>
    </location>
</feature>
<comment type="caution">
    <text evidence="8">The sequence shown here is derived from an EMBL/GenBank/DDBJ whole genome shotgun (WGS) entry which is preliminary data.</text>
</comment>
<evidence type="ECO:0000256" key="2">
    <source>
        <dbReference type="ARBA" id="ARBA00023136"/>
    </source>
</evidence>
<evidence type="ECO:0000256" key="4">
    <source>
        <dbReference type="ARBA" id="ARBA00023237"/>
    </source>
</evidence>
<dbReference type="HOGENOM" id="CLU_103309_0_2_4"/>
<comment type="subunit">
    <text evidence="6">Component of the lipopolysaccharide transport and assembly complex. Interacts with LptD.</text>
</comment>
<accession>C3X6E8</accession>
<evidence type="ECO:0000313" key="9">
    <source>
        <dbReference type="Proteomes" id="UP000003973"/>
    </source>
</evidence>
<dbReference type="GO" id="GO:0015920">
    <property type="term" value="P:lipopolysaccharide transport"/>
    <property type="evidence" value="ECO:0007669"/>
    <property type="project" value="TreeGrafter"/>
</dbReference>
<comment type="function">
    <text evidence="6">Together with LptD, is involved in the assembly of lipopolysaccharide (LPS) at the surface of the outer membrane. Required for the proper assembly of LptD. Binds LPS and may serve as the LPS recognition site at the outer membrane.</text>
</comment>
<reference evidence="8" key="1">
    <citation type="submission" date="2011-10" db="EMBL/GenBank/DDBJ databases">
        <title>The Genome Sequence of Oxalobacter formigenes HOxBLS.</title>
        <authorList>
            <consortium name="The Broad Institute Genome Sequencing Platform"/>
            <person name="Earl A."/>
            <person name="Ward D."/>
            <person name="Feldgarden M."/>
            <person name="Gevers D."/>
            <person name="Allison M.J."/>
            <person name="Humphrey S."/>
            <person name="Young S.K."/>
            <person name="Zeng Q."/>
            <person name="Gargeya S."/>
            <person name="Fitzgerald M."/>
            <person name="Haas B."/>
            <person name="Abouelleil A."/>
            <person name="Alvarado L."/>
            <person name="Arachchi H.M."/>
            <person name="Berlin A."/>
            <person name="Brown A."/>
            <person name="Chapman S.B."/>
            <person name="Chen Z."/>
            <person name="Dunbar C."/>
            <person name="Freedman E."/>
            <person name="Gearin G."/>
            <person name="Goldberg J."/>
            <person name="Griggs A."/>
            <person name="Gujja S."/>
            <person name="Heiman D."/>
            <person name="Howarth C."/>
            <person name="Larson L."/>
            <person name="Lui A."/>
            <person name="MacDonald P.J.P."/>
            <person name="Montmayeur A."/>
            <person name="Murphy C."/>
            <person name="Neiman D."/>
            <person name="Pearson M."/>
            <person name="Priest M."/>
            <person name="Roberts A."/>
            <person name="Saif S."/>
            <person name="Shea T."/>
            <person name="Shenoy N."/>
            <person name="Sisk P."/>
            <person name="Stolte C."/>
            <person name="Sykes S."/>
            <person name="Wortman J."/>
            <person name="Nusbaum C."/>
            <person name="Birren B."/>
        </authorList>
    </citation>
    <scope>NUCLEOTIDE SEQUENCE [LARGE SCALE GENOMIC DNA]</scope>
    <source>
        <strain evidence="8">HOxBLS</strain>
    </source>
</reference>
<dbReference type="HAMAP" id="MF_01186">
    <property type="entry name" value="LPS_assembly_LptE"/>
    <property type="match status" value="1"/>
</dbReference>
<comment type="subcellular location">
    <subcellularLocation>
        <location evidence="6">Cell outer membrane</location>
        <topology evidence="6">Lipid-anchor</topology>
    </subcellularLocation>
</comment>
<sequence length="188" mass="21430">MKSNRLYHWAAVFIIAALLASCGFHLRGNYDFTFSTLYIDFPQNSHTARLLKRLIRGMDLTKIVNNPKEAEVILSAISESTQKEVLSYNSQGRAREYSLYYNLEFTARTAQGKILIEPTKISLRRTMTYDDSQALSKENEEIMLYKDMQSDMAQQILRRLAFIKLTEEDKHAASAPAAETEPAIPSTP</sequence>
<dbReference type="Proteomes" id="UP000003973">
    <property type="component" value="Unassembled WGS sequence"/>
</dbReference>
<keyword evidence="2 6" id="KW-0472">Membrane</keyword>
<dbReference type="GO" id="GO:0009279">
    <property type="term" value="C:cell outer membrane"/>
    <property type="evidence" value="ECO:0007669"/>
    <property type="project" value="UniProtKB-SubCell"/>
</dbReference>
<dbReference type="PROSITE" id="PS51257">
    <property type="entry name" value="PROKAR_LIPOPROTEIN"/>
    <property type="match status" value="1"/>
</dbReference>
<dbReference type="GO" id="GO:0043165">
    <property type="term" value="P:Gram-negative-bacterium-type cell outer membrane assembly"/>
    <property type="evidence" value="ECO:0007669"/>
    <property type="project" value="UniProtKB-UniRule"/>
</dbReference>